<proteinExistence type="inferred from homology"/>
<evidence type="ECO:0000256" key="2">
    <source>
        <dbReference type="ARBA" id="ARBA00022801"/>
    </source>
</evidence>
<dbReference type="GO" id="GO:0006046">
    <property type="term" value="P:N-acetylglucosamine catabolic process"/>
    <property type="evidence" value="ECO:0007669"/>
    <property type="project" value="TreeGrafter"/>
</dbReference>
<dbReference type="EMBL" id="AM285317">
    <property type="protein sequence ID" value="CAK99553.1"/>
    <property type="molecule type" value="Genomic_DNA"/>
</dbReference>
<evidence type="ECO:0000256" key="1">
    <source>
        <dbReference type="ARBA" id="ARBA00010716"/>
    </source>
</evidence>
<dbReference type="AlphaFoldDB" id="Q14LS7"/>
<name>Q14LS7_SPICI</name>
<dbReference type="GO" id="GO:0008448">
    <property type="term" value="F:N-acetylglucosamine-6-phosphate deacetylase activity"/>
    <property type="evidence" value="ECO:0007669"/>
    <property type="project" value="TreeGrafter"/>
</dbReference>
<dbReference type="PANTHER" id="PTHR11113:SF14">
    <property type="entry name" value="N-ACETYLGLUCOSAMINE-6-PHOSPHATE DEACETYLASE"/>
    <property type="match status" value="1"/>
</dbReference>
<evidence type="ECO:0000313" key="3">
    <source>
        <dbReference type="EMBL" id="CAK99553.1"/>
    </source>
</evidence>
<reference evidence="3" key="1">
    <citation type="journal article" date="2010" name="Appl. Environ. Microbiol.">
        <title>Partial chromosome sequence of Spiroplasma citri reveals extensive viral invasion and important gene decay.</title>
        <authorList>
            <person name="Carle P."/>
            <person name="Saillard C."/>
            <person name="Carrere N."/>
            <person name="Carrere S."/>
            <person name="Duret S."/>
            <person name="Eveillard S."/>
            <person name="Gaurivaud P."/>
            <person name="Gourgues G."/>
            <person name="Gouzy J."/>
            <person name="Salar P."/>
            <person name="Verdin E."/>
            <person name="Breton M."/>
            <person name="Blanchard A."/>
            <person name="Laigret F."/>
            <person name="Bove J.M."/>
            <person name="Renaudin J."/>
            <person name="Foissac X."/>
        </authorList>
    </citation>
    <scope>NUCLEOTIDE SEQUENCE</scope>
    <source>
        <strain evidence="3">GII3-3X</strain>
    </source>
</reference>
<dbReference type="Gene3D" id="3.20.20.140">
    <property type="entry name" value="Metal-dependent hydrolases"/>
    <property type="match status" value="1"/>
</dbReference>
<organism evidence="3">
    <name type="scientific">Spiroplasma citri</name>
    <dbReference type="NCBI Taxonomy" id="2133"/>
    <lineage>
        <taxon>Bacteria</taxon>
        <taxon>Bacillati</taxon>
        <taxon>Mycoplasmatota</taxon>
        <taxon>Mollicutes</taxon>
        <taxon>Entomoplasmatales</taxon>
        <taxon>Spiroplasmataceae</taxon>
        <taxon>Spiroplasma</taxon>
    </lineage>
</organism>
<accession>Q14LS7</accession>
<dbReference type="PANTHER" id="PTHR11113">
    <property type="entry name" value="N-ACETYLGLUCOSAMINE-6-PHOSPHATE DEACETYLASE"/>
    <property type="match status" value="1"/>
</dbReference>
<sequence length="89" mass="9764">MTHLYNAMSKYDHHQPGVVPAALNFDKILCELISDGIHIDPNIINLTYKIKGAKGICLVTDAMLAKGLPDGEYQFGPLPVVKTWTASCH</sequence>
<comment type="similarity">
    <text evidence="1">Belongs to the metallo-dependent hydrolases superfamily. NagA family.</text>
</comment>
<keyword evidence="2" id="KW-0378">Hydrolase</keyword>
<gene>
    <name evidence="3" type="primary">nagA</name>
    <name evidence="3" type="ORF">SPICI16_028</name>
</gene>
<dbReference type="SUPFAM" id="SSF51556">
    <property type="entry name" value="Metallo-dependent hydrolases"/>
    <property type="match status" value="1"/>
</dbReference>
<dbReference type="InterPro" id="IPR032466">
    <property type="entry name" value="Metal_Hydrolase"/>
</dbReference>
<protein>
    <submittedName>
        <fullName evidence="3">Putative n-acetylglucosamine-6-phosphate deacetylase n-terminal and c-terminal truncated protein</fullName>
    </submittedName>
</protein>